<feature type="transmembrane region" description="Helical" evidence="10">
    <location>
        <begin position="39"/>
        <end position="58"/>
    </location>
</feature>
<sequence>MTDRPLSSRPLPSSFDSNDDFYNESGFRKVLRRLKEEPLIPVGCALTVAAFVNAYRAMRRGDHLKVQRMFRARVAAQAFTVVAMVAGGMYYAEDRNKQKELWKLKEQQDAEERRQKWIRELEARDEEDKAVMEMMNKRRKKVAERSSSSSSSSAGTVTAETKAALKEAKAAGVSGEAAAGGNAAAEFAGQAAGSEARSSSGVLGSLGGLFSSSSNAAADSANGLKGEKPNSGDPQK</sequence>
<comment type="caution">
    <text evidence="12">The sequence shown here is derived from an EMBL/GenBank/DDBJ whole genome shotgun (WGS) entry which is preliminary data.</text>
</comment>
<reference evidence="12" key="2">
    <citation type="submission" date="2023-05" db="EMBL/GenBank/DDBJ databases">
        <authorList>
            <consortium name="Lawrence Berkeley National Laboratory"/>
            <person name="Steindorff A."/>
            <person name="Hensen N."/>
            <person name="Bonometti L."/>
            <person name="Westerberg I."/>
            <person name="Brannstrom I.O."/>
            <person name="Guillou S."/>
            <person name="Cros-Aarteil S."/>
            <person name="Calhoun S."/>
            <person name="Haridas S."/>
            <person name="Kuo A."/>
            <person name="Mondo S."/>
            <person name="Pangilinan J."/>
            <person name="Riley R."/>
            <person name="Labutti K."/>
            <person name="Andreopoulos B."/>
            <person name="Lipzen A."/>
            <person name="Chen C."/>
            <person name="Yanf M."/>
            <person name="Daum C."/>
            <person name="Ng V."/>
            <person name="Clum A."/>
            <person name="Ohm R."/>
            <person name="Martin F."/>
            <person name="Silar P."/>
            <person name="Natvig D."/>
            <person name="Lalanne C."/>
            <person name="Gautier V."/>
            <person name="Ament-Velasquez S.L."/>
            <person name="Kruys A."/>
            <person name="Hutchinson M.I."/>
            <person name="Powell A.J."/>
            <person name="Barry K."/>
            <person name="Miller A.N."/>
            <person name="Grigoriev I.V."/>
            <person name="Debuchy R."/>
            <person name="Gladieux P."/>
            <person name="Thoren M.H."/>
            <person name="Johannesson H."/>
        </authorList>
    </citation>
    <scope>NUCLEOTIDE SEQUENCE</scope>
    <source>
        <strain evidence="12">CBS 757.83</strain>
    </source>
</reference>
<feature type="compositionally biased region" description="Low complexity" evidence="9">
    <location>
        <begin position="170"/>
        <end position="222"/>
    </location>
</feature>
<dbReference type="PROSITE" id="PS51503">
    <property type="entry name" value="HIG1"/>
    <property type="match status" value="1"/>
</dbReference>
<keyword evidence="13" id="KW-1185">Reference proteome</keyword>
<proteinExistence type="inferred from homology"/>
<evidence type="ECO:0000256" key="10">
    <source>
        <dbReference type="SAM" id="Phobius"/>
    </source>
</evidence>
<comment type="similarity">
    <text evidence="3">Belongs to the RCF1 family.</text>
</comment>
<dbReference type="PANTHER" id="PTHR12297">
    <property type="entry name" value="HYPOXIA-INDUCBILE GENE 1 HIG1 -RELATED"/>
    <property type="match status" value="1"/>
</dbReference>
<dbReference type="InterPro" id="IPR050355">
    <property type="entry name" value="RCF1"/>
</dbReference>
<accession>A0AAN6SY51</accession>
<feature type="transmembrane region" description="Helical" evidence="10">
    <location>
        <begin position="70"/>
        <end position="91"/>
    </location>
</feature>
<comment type="subcellular location">
    <subcellularLocation>
        <location evidence="2">Mitochondrion membrane</location>
    </subcellularLocation>
</comment>
<organism evidence="12 13">
    <name type="scientific">Parathielavia hyrcaniae</name>
    <dbReference type="NCBI Taxonomy" id="113614"/>
    <lineage>
        <taxon>Eukaryota</taxon>
        <taxon>Fungi</taxon>
        <taxon>Dikarya</taxon>
        <taxon>Ascomycota</taxon>
        <taxon>Pezizomycotina</taxon>
        <taxon>Sordariomycetes</taxon>
        <taxon>Sordariomycetidae</taxon>
        <taxon>Sordariales</taxon>
        <taxon>Chaetomiaceae</taxon>
        <taxon>Parathielavia</taxon>
    </lineage>
</organism>
<evidence type="ECO:0000259" key="11">
    <source>
        <dbReference type="PROSITE" id="PS51503"/>
    </source>
</evidence>
<dbReference type="InterPro" id="IPR007667">
    <property type="entry name" value="Hypoxia_induced_domain"/>
</dbReference>
<evidence type="ECO:0000256" key="1">
    <source>
        <dbReference type="ARBA" id="ARBA00002584"/>
    </source>
</evidence>
<keyword evidence="8 10" id="KW-0472">Membrane</keyword>
<gene>
    <name evidence="12" type="ORF">N658DRAFT_518847</name>
</gene>
<feature type="domain" description="HIG1" evidence="11">
    <location>
        <begin position="11"/>
        <end position="102"/>
    </location>
</feature>
<name>A0AAN6SY51_9PEZI</name>
<evidence type="ECO:0000256" key="6">
    <source>
        <dbReference type="ARBA" id="ARBA00022989"/>
    </source>
</evidence>
<evidence type="ECO:0000256" key="3">
    <source>
        <dbReference type="ARBA" id="ARBA00009366"/>
    </source>
</evidence>
<dbReference type="EMBL" id="MU863685">
    <property type="protein sequence ID" value="KAK4097109.1"/>
    <property type="molecule type" value="Genomic_DNA"/>
</dbReference>
<reference evidence="12" key="1">
    <citation type="journal article" date="2023" name="Mol. Phylogenet. Evol.">
        <title>Genome-scale phylogeny and comparative genomics of the fungal order Sordariales.</title>
        <authorList>
            <person name="Hensen N."/>
            <person name="Bonometti L."/>
            <person name="Westerberg I."/>
            <person name="Brannstrom I.O."/>
            <person name="Guillou S."/>
            <person name="Cros-Aarteil S."/>
            <person name="Calhoun S."/>
            <person name="Haridas S."/>
            <person name="Kuo A."/>
            <person name="Mondo S."/>
            <person name="Pangilinan J."/>
            <person name="Riley R."/>
            <person name="LaButti K."/>
            <person name="Andreopoulos B."/>
            <person name="Lipzen A."/>
            <person name="Chen C."/>
            <person name="Yan M."/>
            <person name="Daum C."/>
            <person name="Ng V."/>
            <person name="Clum A."/>
            <person name="Steindorff A."/>
            <person name="Ohm R.A."/>
            <person name="Martin F."/>
            <person name="Silar P."/>
            <person name="Natvig D.O."/>
            <person name="Lalanne C."/>
            <person name="Gautier V."/>
            <person name="Ament-Velasquez S.L."/>
            <person name="Kruys A."/>
            <person name="Hutchinson M.I."/>
            <person name="Powell A.J."/>
            <person name="Barry K."/>
            <person name="Miller A.N."/>
            <person name="Grigoriev I.V."/>
            <person name="Debuchy R."/>
            <person name="Gladieux P."/>
            <person name="Hiltunen Thoren M."/>
            <person name="Johannesson H."/>
        </authorList>
    </citation>
    <scope>NUCLEOTIDE SEQUENCE</scope>
    <source>
        <strain evidence="12">CBS 757.83</strain>
    </source>
</reference>
<evidence type="ECO:0000256" key="7">
    <source>
        <dbReference type="ARBA" id="ARBA00023128"/>
    </source>
</evidence>
<evidence type="ECO:0000256" key="8">
    <source>
        <dbReference type="ARBA" id="ARBA00023136"/>
    </source>
</evidence>
<dbReference type="Gene3D" id="6.10.140.1320">
    <property type="match status" value="1"/>
</dbReference>
<feature type="region of interest" description="Disordered" evidence="9">
    <location>
        <begin position="136"/>
        <end position="236"/>
    </location>
</feature>
<evidence type="ECO:0000256" key="2">
    <source>
        <dbReference type="ARBA" id="ARBA00004325"/>
    </source>
</evidence>
<evidence type="ECO:0000256" key="5">
    <source>
        <dbReference type="ARBA" id="ARBA00022692"/>
    </source>
</evidence>
<feature type="compositionally biased region" description="Low complexity" evidence="9">
    <location>
        <begin position="146"/>
        <end position="162"/>
    </location>
</feature>
<keyword evidence="7" id="KW-0496">Mitochondrion</keyword>
<evidence type="ECO:0000313" key="12">
    <source>
        <dbReference type="EMBL" id="KAK4097109.1"/>
    </source>
</evidence>
<dbReference type="Proteomes" id="UP001305647">
    <property type="component" value="Unassembled WGS sequence"/>
</dbReference>
<dbReference type="AlphaFoldDB" id="A0AAN6SY51"/>
<comment type="function">
    <text evidence="1">Cytochrome c oxidase subunit which plays a role in assembly of respiratory supercomplexes.</text>
</comment>
<protein>
    <recommendedName>
        <fullName evidence="11">HIG1 domain-containing protein</fullName>
    </recommendedName>
</protein>
<evidence type="ECO:0000313" key="13">
    <source>
        <dbReference type="Proteomes" id="UP001305647"/>
    </source>
</evidence>
<keyword evidence="6 10" id="KW-1133">Transmembrane helix</keyword>
<dbReference type="GO" id="GO:0031966">
    <property type="term" value="C:mitochondrial membrane"/>
    <property type="evidence" value="ECO:0007669"/>
    <property type="project" value="UniProtKB-SubCell"/>
</dbReference>
<evidence type="ECO:0000256" key="9">
    <source>
        <dbReference type="SAM" id="MobiDB-lite"/>
    </source>
</evidence>
<evidence type="ECO:0000256" key="4">
    <source>
        <dbReference type="ARBA" id="ARBA00011565"/>
    </source>
</evidence>
<feature type="compositionally biased region" description="Basic and acidic residues" evidence="9">
    <location>
        <begin position="225"/>
        <end position="236"/>
    </location>
</feature>
<keyword evidence="5 10" id="KW-0812">Transmembrane</keyword>
<comment type="subunit">
    <text evidence="4">Associates with the respiratory chain complex III/complex IV supercomplex.</text>
</comment>
<dbReference type="Pfam" id="PF04588">
    <property type="entry name" value="HIG_1_N"/>
    <property type="match status" value="1"/>
</dbReference>
<dbReference type="PANTHER" id="PTHR12297:SF3">
    <property type="entry name" value="HIG1 DOMAIN FAMILY MEMBER 1A"/>
    <property type="match status" value="1"/>
</dbReference>
<dbReference type="GO" id="GO:0097250">
    <property type="term" value="P:mitochondrial respirasome assembly"/>
    <property type="evidence" value="ECO:0007669"/>
    <property type="project" value="TreeGrafter"/>
</dbReference>